<keyword evidence="3" id="KW-1185">Reference proteome</keyword>
<dbReference type="RefSeq" id="WP_315722520.1">
    <property type="nucleotide sequence ID" value="NZ_JAVUPU010000001.1"/>
</dbReference>
<protein>
    <recommendedName>
        <fullName evidence="4">Adenylate cyclase</fullName>
    </recommendedName>
</protein>
<feature type="transmembrane region" description="Helical" evidence="1">
    <location>
        <begin position="58"/>
        <end position="79"/>
    </location>
</feature>
<name>A0ABU3Q1W0_9SPHN</name>
<organism evidence="2 3">
    <name type="scientific">Sphingosinicella rhizophila</name>
    <dbReference type="NCBI Taxonomy" id="3050082"/>
    <lineage>
        <taxon>Bacteria</taxon>
        <taxon>Pseudomonadati</taxon>
        <taxon>Pseudomonadota</taxon>
        <taxon>Alphaproteobacteria</taxon>
        <taxon>Sphingomonadales</taxon>
        <taxon>Sphingosinicellaceae</taxon>
        <taxon>Sphingosinicella</taxon>
    </lineage>
</organism>
<sequence length="247" mass="26711">MATKFGDFGPAAAVPMSVFKSDQSFFTRYTMALAFFIVFGFAQFSLRGMVDIRQASLLTHLHGAVMVAWLAVATAQNLLVGRDQLVIHRKLGWIGAALVVAIALLGVAVGFSAVSGHRVPPFFTDPYFLALTIVEPIAFAAIVAWAIALRRRTQWHRRLMLGALILILEPALGRTLPMPFMIGWGEWVILAIQLVALAVLARHDRKVLGSVHPATIGLMAVVSAIHLIIFALSIFPPFEAFAAGVAG</sequence>
<dbReference type="EMBL" id="JAVUPU010000001">
    <property type="protein sequence ID" value="MDT9597359.1"/>
    <property type="molecule type" value="Genomic_DNA"/>
</dbReference>
<proteinExistence type="predicted"/>
<feature type="transmembrane region" description="Helical" evidence="1">
    <location>
        <begin position="91"/>
        <end position="114"/>
    </location>
</feature>
<feature type="transmembrane region" description="Helical" evidence="1">
    <location>
        <begin position="26"/>
        <end position="46"/>
    </location>
</feature>
<feature type="transmembrane region" description="Helical" evidence="1">
    <location>
        <begin position="159"/>
        <end position="176"/>
    </location>
</feature>
<evidence type="ECO:0000313" key="2">
    <source>
        <dbReference type="EMBL" id="MDT9597359.1"/>
    </source>
</evidence>
<evidence type="ECO:0000256" key="1">
    <source>
        <dbReference type="SAM" id="Phobius"/>
    </source>
</evidence>
<accession>A0ABU3Q1W0</accession>
<dbReference type="Proteomes" id="UP001259572">
    <property type="component" value="Unassembled WGS sequence"/>
</dbReference>
<feature type="transmembrane region" description="Helical" evidence="1">
    <location>
        <begin position="213"/>
        <end position="235"/>
    </location>
</feature>
<feature type="transmembrane region" description="Helical" evidence="1">
    <location>
        <begin position="182"/>
        <end position="201"/>
    </location>
</feature>
<keyword evidence="1" id="KW-0812">Transmembrane</keyword>
<evidence type="ECO:0008006" key="4">
    <source>
        <dbReference type="Google" id="ProtNLM"/>
    </source>
</evidence>
<keyword evidence="1" id="KW-0472">Membrane</keyword>
<comment type="caution">
    <text evidence="2">The sequence shown here is derived from an EMBL/GenBank/DDBJ whole genome shotgun (WGS) entry which is preliminary data.</text>
</comment>
<gene>
    <name evidence="2" type="ORF">RQX22_00145</name>
</gene>
<feature type="transmembrane region" description="Helical" evidence="1">
    <location>
        <begin position="126"/>
        <end position="147"/>
    </location>
</feature>
<reference evidence="2 3" key="1">
    <citation type="submission" date="2023-05" db="EMBL/GenBank/DDBJ databases">
        <authorList>
            <person name="Guo Y."/>
        </authorList>
    </citation>
    <scope>NUCLEOTIDE SEQUENCE [LARGE SCALE GENOMIC DNA]</scope>
    <source>
        <strain evidence="2 3">GR2756</strain>
    </source>
</reference>
<evidence type="ECO:0000313" key="3">
    <source>
        <dbReference type="Proteomes" id="UP001259572"/>
    </source>
</evidence>
<keyword evidence="1" id="KW-1133">Transmembrane helix</keyword>